<keyword evidence="4 6" id="KW-0067">ATP-binding</keyword>
<feature type="binding site" evidence="6">
    <location>
        <position position="558"/>
    </location>
    <ligand>
        <name>Mg(2+)</name>
        <dbReference type="ChEBI" id="CHEBI:18420"/>
    </ligand>
</feature>
<dbReference type="PANTHER" id="PTHR24095">
    <property type="entry name" value="ACETYL-COENZYME A SYNTHETASE"/>
    <property type="match status" value="1"/>
</dbReference>
<dbReference type="Pfam" id="PF13193">
    <property type="entry name" value="AMP-binding_C"/>
    <property type="match status" value="1"/>
</dbReference>
<dbReference type="PANTHER" id="PTHR24095:SF14">
    <property type="entry name" value="ACETYL-COENZYME A SYNTHETASE 1"/>
    <property type="match status" value="1"/>
</dbReference>
<evidence type="ECO:0000256" key="6">
    <source>
        <dbReference type="HAMAP-Rule" id="MF_01123"/>
    </source>
</evidence>
<dbReference type="NCBIfam" id="NF001208">
    <property type="entry name" value="PRK00174.1"/>
    <property type="match status" value="1"/>
</dbReference>
<feature type="binding site" evidence="6">
    <location>
        <position position="553"/>
    </location>
    <ligand>
        <name>Mg(2+)</name>
        <dbReference type="ChEBI" id="CHEBI:18420"/>
    </ligand>
</feature>
<dbReference type="EMBL" id="WKJJ01000021">
    <property type="protein sequence ID" value="MRV75537.1"/>
    <property type="molecule type" value="Genomic_DNA"/>
</dbReference>
<feature type="binding site" evidence="6">
    <location>
        <position position="320"/>
    </location>
    <ligand>
        <name>CoA</name>
        <dbReference type="ChEBI" id="CHEBI:57287"/>
    </ligand>
</feature>
<dbReference type="GO" id="GO:0005829">
    <property type="term" value="C:cytosol"/>
    <property type="evidence" value="ECO:0007669"/>
    <property type="project" value="TreeGrafter"/>
</dbReference>
<organism evidence="10 11">
    <name type="scientific">Pseudoduganella rivuli</name>
    <dbReference type="NCBI Taxonomy" id="2666085"/>
    <lineage>
        <taxon>Bacteria</taxon>
        <taxon>Pseudomonadati</taxon>
        <taxon>Pseudomonadota</taxon>
        <taxon>Betaproteobacteria</taxon>
        <taxon>Burkholderiales</taxon>
        <taxon>Oxalobacteraceae</taxon>
        <taxon>Telluria group</taxon>
        <taxon>Pseudoduganella</taxon>
    </lineage>
</organism>
<evidence type="ECO:0000259" key="8">
    <source>
        <dbReference type="Pfam" id="PF13193"/>
    </source>
</evidence>
<keyword evidence="6" id="KW-0460">Magnesium</keyword>
<dbReference type="Gene3D" id="3.30.300.30">
    <property type="match status" value="1"/>
</dbReference>
<dbReference type="InterPro" id="IPR045851">
    <property type="entry name" value="AMP-bd_C_sf"/>
</dbReference>
<comment type="caution">
    <text evidence="10">The sequence shown here is derived from an EMBL/GenBank/DDBJ whole genome shotgun (WGS) entry which is preliminary data.</text>
</comment>
<feature type="domain" description="AMP-dependent synthetase/ligase" evidence="7">
    <location>
        <begin position="97"/>
        <end position="483"/>
    </location>
</feature>
<evidence type="ECO:0000313" key="10">
    <source>
        <dbReference type="EMBL" id="MRV75537.1"/>
    </source>
</evidence>
<keyword evidence="3 6" id="KW-0547">Nucleotide-binding</keyword>
<dbReference type="NCBIfam" id="TIGR02188">
    <property type="entry name" value="Ac_CoA_lig_AcsA"/>
    <property type="match status" value="1"/>
</dbReference>
<evidence type="ECO:0000313" key="11">
    <source>
        <dbReference type="Proteomes" id="UP000446768"/>
    </source>
</evidence>
<comment type="caution">
    <text evidence="6">Lacks conserved residue(s) required for the propagation of feature annotation.</text>
</comment>
<evidence type="ECO:0000256" key="3">
    <source>
        <dbReference type="ARBA" id="ARBA00022741"/>
    </source>
</evidence>
<feature type="binding site" evidence="6">
    <location>
        <position position="515"/>
    </location>
    <ligand>
        <name>ATP</name>
        <dbReference type="ChEBI" id="CHEBI:30616"/>
    </ligand>
</feature>
<dbReference type="GO" id="GO:0005524">
    <property type="term" value="F:ATP binding"/>
    <property type="evidence" value="ECO:0007669"/>
    <property type="project" value="UniProtKB-KW"/>
</dbReference>
<feature type="binding site" evidence="6">
    <location>
        <begin position="424"/>
        <end position="429"/>
    </location>
    <ligand>
        <name>ATP</name>
        <dbReference type="ChEBI" id="CHEBI:30616"/>
    </ligand>
</feature>
<feature type="binding site" evidence="6">
    <location>
        <position position="531"/>
    </location>
    <ligand>
        <name>ATP</name>
        <dbReference type="ChEBI" id="CHEBI:30616"/>
    </ligand>
</feature>
<dbReference type="Pfam" id="PF16177">
    <property type="entry name" value="ACAS_N"/>
    <property type="match status" value="1"/>
</dbReference>
<dbReference type="HAMAP" id="MF_01123">
    <property type="entry name" value="Ac_CoA_synth"/>
    <property type="match status" value="1"/>
</dbReference>
<dbReference type="CDD" id="cd05966">
    <property type="entry name" value="ACS"/>
    <property type="match status" value="1"/>
</dbReference>
<dbReference type="GO" id="GO:0016208">
    <property type="term" value="F:AMP binding"/>
    <property type="evidence" value="ECO:0007669"/>
    <property type="project" value="InterPro"/>
</dbReference>
<evidence type="ECO:0000256" key="5">
    <source>
        <dbReference type="ARBA" id="ARBA00022990"/>
    </source>
</evidence>
<dbReference type="RefSeq" id="WP_154380178.1">
    <property type="nucleotide sequence ID" value="NZ_WKJJ01000021.1"/>
</dbReference>
<dbReference type="InterPro" id="IPR032387">
    <property type="entry name" value="ACAS_N"/>
</dbReference>
<comment type="cofactor">
    <cofactor evidence="6">
        <name>Mg(2+)</name>
        <dbReference type="ChEBI" id="CHEBI:18420"/>
    </cofactor>
</comment>
<dbReference type="Gene3D" id="3.40.50.12780">
    <property type="entry name" value="N-terminal domain of ligase-like"/>
    <property type="match status" value="1"/>
</dbReference>
<keyword evidence="6" id="KW-0479">Metal-binding</keyword>
<dbReference type="InterPro" id="IPR042099">
    <property type="entry name" value="ANL_N_sf"/>
</dbReference>
<keyword evidence="11" id="KW-1185">Reference proteome</keyword>
<feature type="binding site" evidence="6">
    <location>
        <begin position="400"/>
        <end position="402"/>
    </location>
    <ligand>
        <name>ATP</name>
        <dbReference type="ChEBI" id="CHEBI:30616"/>
    </ligand>
</feature>
<dbReference type="GO" id="GO:0019427">
    <property type="term" value="P:acetyl-CoA biosynthetic process from acetate"/>
    <property type="evidence" value="ECO:0007669"/>
    <property type="project" value="UniProtKB-UniRule"/>
</dbReference>
<dbReference type="GO" id="GO:0046872">
    <property type="term" value="F:metal ion binding"/>
    <property type="evidence" value="ECO:0007669"/>
    <property type="project" value="UniProtKB-KW"/>
</dbReference>
<keyword evidence="2 6" id="KW-0436">Ligase</keyword>
<evidence type="ECO:0000259" key="7">
    <source>
        <dbReference type="Pfam" id="PF00501"/>
    </source>
</evidence>
<dbReference type="InterPro" id="IPR000873">
    <property type="entry name" value="AMP-dep_synth/lig_dom"/>
</dbReference>
<feature type="binding site" evidence="6">
    <location>
        <begin position="200"/>
        <end position="203"/>
    </location>
    <ligand>
        <name>CoA</name>
        <dbReference type="ChEBI" id="CHEBI:57287"/>
    </ligand>
</feature>
<comment type="PTM">
    <text evidence="6">Acetylated. Deacetylation by the SIR2-homolog deacetylase activates the enzyme.</text>
</comment>
<keyword evidence="5 6" id="KW-0007">Acetylation</keyword>
<evidence type="ECO:0000259" key="9">
    <source>
        <dbReference type="Pfam" id="PF16177"/>
    </source>
</evidence>
<feature type="binding site" evidence="6">
    <location>
        <position position="539"/>
    </location>
    <ligand>
        <name>CoA</name>
        <dbReference type="ChEBI" id="CHEBI:57287"/>
    </ligand>
</feature>
<feature type="domain" description="AMP-binding enzyme C-terminal" evidence="8">
    <location>
        <begin position="547"/>
        <end position="628"/>
    </location>
</feature>
<evidence type="ECO:0000256" key="4">
    <source>
        <dbReference type="ARBA" id="ARBA00022840"/>
    </source>
</evidence>
<dbReference type="InterPro" id="IPR025110">
    <property type="entry name" value="AMP-bd_C"/>
</dbReference>
<gene>
    <name evidence="10" type="primary">acs</name>
    <name evidence="6" type="synonym">acsA</name>
    <name evidence="10" type="ORF">GJ700_27845</name>
</gene>
<evidence type="ECO:0000256" key="1">
    <source>
        <dbReference type="ARBA" id="ARBA00006432"/>
    </source>
</evidence>
<protein>
    <recommendedName>
        <fullName evidence="6">Acetyl-coenzyme A synthetase</fullName>
        <shortName evidence="6">AcCoA synthetase</shortName>
        <shortName evidence="6">Acs</shortName>
        <ecNumber evidence="6">6.2.1.1</ecNumber>
    </recommendedName>
    <alternativeName>
        <fullName evidence="6">Acetate--CoA ligase</fullName>
    </alternativeName>
    <alternativeName>
        <fullName evidence="6">Acyl-activating enzyme</fullName>
    </alternativeName>
</protein>
<dbReference type="AlphaFoldDB" id="A0A7X2ISZ9"/>
<comment type="similarity">
    <text evidence="1 6">Belongs to the ATP-dependent AMP-binding enzyme family.</text>
</comment>
<comment type="catalytic activity">
    <reaction evidence="6">
        <text>acetate + ATP + CoA = acetyl-CoA + AMP + diphosphate</text>
        <dbReference type="Rhea" id="RHEA:23176"/>
        <dbReference type="ChEBI" id="CHEBI:30089"/>
        <dbReference type="ChEBI" id="CHEBI:30616"/>
        <dbReference type="ChEBI" id="CHEBI:33019"/>
        <dbReference type="ChEBI" id="CHEBI:57287"/>
        <dbReference type="ChEBI" id="CHEBI:57288"/>
        <dbReference type="ChEBI" id="CHEBI:456215"/>
        <dbReference type="EC" id="6.2.1.1"/>
    </reaction>
</comment>
<dbReference type="Proteomes" id="UP000446768">
    <property type="component" value="Unassembled WGS sequence"/>
</dbReference>
<dbReference type="GO" id="GO:0003987">
    <property type="term" value="F:acetate-CoA ligase activity"/>
    <property type="evidence" value="ECO:0007669"/>
    <property type="project" value="UniProtKB-UniRule"/>
</dbReference>
<dbReference type="PROSITE" id="PS00455">
    <property type="entry name" value="AMP_BINDING"/>
    <property type="match status" value="1"/>
</dbReference>
<dbReference type="InterPro" id="IPR020845">
    <property type="entry name" value="AMP-binding_CS"/>
</dbReference>
<dbReference type="EC" id="6.2.1.1" evidence="6"/>
<sequence>MTSQTTDHQGPQESRLFNPPASFVANARISGMDAYNALCAEAEQDFEGFWARLARENVDWKVPFTRTLNEDNAPFYKWFEDGKLNASYNCLDRNLQNGNADKTAIIFEADDGAVTRVTYQQLHEKVCKFANGLKSRGIKKGDRVIIYMSMSVEGVAAMQACARIGATHSVVFGGFSAKSLQERIIDAGAVAVITGDEQLRGGKFLPLKSIVDDALALGGCDSIKDVIVYKRTGNPIAFKEGRDIWLNDLVDHQSAECEPEWVEAEHPLFILYTSGSTGTPKGVQHSTGGYLLWANLTMKWTFDIKPADVFWCTADIGWVTGHTYIAYGPLSVGATQIVFEGIPTFPHAGRFWETIAKHKVSIFYTAPTAIRSLIKASDADEKVHPKSFDLSSLRLLGSVGEPINPEAWMWYYKNVGKEQCPIIDTFWQTETGGHMITPLPGATPMTPGSCTLPLPGIMTAIVDEAGHDVPNGQGGILVVKRPWPSMIRTIWNNPDRFKSSYFPDEFGGKYYLAGDGAIRHKDTGYFTITGRIDDVLNVSGHRMGTMEIESALVANPLVAEAAVVGKPDETTGESICAFVVLKQARPTGDDAKKLALELRNWVAKEIGPIAKPKEIRFGDNLPKTRSGKIMRRLLRVLAKGEAITQDVSTLENPAILEQLKEAS</sequence>
<dbReference type="FunFam" id="3.40.50.12780:FF:000001">
    <property type="entry name" value="Acetyl-coenzyme A synthetase"/>
    <property type="match status" value="1"/>
</dbReference>
<evidence type="ECO:0000256" key="2">
    <source>
        <dbReference type="ARBA" id="ARBA00022598"/>
    </source>
</evidence>
<feature type="binding site" evidence="6">
    <location>
        <position position="542"/>
    </location>
    <ligand>
        <name>ATP</name>
        <dbReference type="ChEBI" id="CHEBI:30616"/>
    </ligand>
</feature>
<proteinExistence type="inferred from homology"/>
<dbReference type="InterPro" id="IPR011904">
    <property type="entry name" value="Ac_CoA_lig"/>
</dbReference>
<dbReference type="SUPFAM" id="SSF56801">
    <property type="entry name" value="Acetyl-CoA synthetase-like"/>
    <property type="match status" value="1"/>
</dbReference>
<feature type="domain" description="Acetyl-coenzyme A synthetase N-terminal" evidence="9">
    <location>
        <begin position="35"/>
        <end position="90"/>
    </location>
</feature>
<feature type="modified residue" description="N6-acetyllysine" evidence="6">
    <location>
        <position position="628"/>
    </location>
</feature>
<comment type="function">
    <text evidence="6">Catalyzes the conversion of acetate into acetyl-CoA (AcCoA), an essential intermediate at the junction of anabolic and catabolic pathways. AcsA undergoes a two-step reaction. In the first half reaction, AcsA combines acetate with ATP to form acetyl-adenylate (AcAMP) intermediate. In the second half reaction, it can then transfer the acetyl group from AcAMP to the sulfhydryl group of CoA, forming the product AcCoA.</text>
</comment>
<reference evidence="10 11" key="1">
    <citation type="submission" date="2019-11" db="EMBL/GenBank/DDBJ databases">
        <title>Novel species isolated from a subtropical stream in China.</title>
        <authorList>
            <person name="Lu H."/>
        </authorList>
    </citation>
    <scope>NUCLEOTIDE SEQUENCE [LARGE SCALE GENOMIC DNA]</scope>
    <source>
        <strain evidence="10 11">FT92W</strain>
    </source>
</reference>
<name>A0A7X2ISZ9_9BURK</name>
<accession>A0A7X2ISZ9</accession>
<dbReference type="Pfam" id="PF00501">
    <property type="entry name" value="AMP-binding"/>
    <property type="match status" value="1"/>
</dbReference>